<dbReference type="PANTHER" id="PTHR21411:SF0">
    <property type="entry name" value="REGULATORY PROTEIN ZESTE"/>
    <property type="match status" value="1"/>
</dbReference>
<comment type="subunit">
    <text evidence="1">Self-associates forming complexes of several hundred monomers.</text>
</comment>
<feature type="domain" description="Myb/SANT-like DNA-binding" evidence="6">
    <location>
        <begin position="9"/>
        <end position="85"/>
    </location>
</feature>
<evidence type="ECO:0000256" key="2">
    <source>
        <dbReference type="ARBA" id="ARBA00016807"/>
    </source>
</evidence>
<keyword evidence="8" id="KW-1185">Reference proteome</keyword>
<keyword evidence="4" id="KW-0804">Transcription</keyword>
<evidence type="ECO:0000256" key="3">
    <source>
        <dbReference type="ARBA" id="ARBA00023015"/>
    </source>
</evidence>
<keyword evidence="3" id="KW-0805">Transcription regulation</keyword>
<proteinExistence type="predicted"/>
<evidence type="ECO:0000259" key="6">
    <source>
        <dbReference type="Pfam" id="PF13873"/>
    </source>
</evidence>
<protein>
    <recommendedName>
        <fullName evidence="2">Regulatory protein zeste</fullName>
    </recommendedName>
</protein>
<sequence>MASIKRERCVNWKSEEKHLLKNIVQDYLHIIENKDLSTNTNKSKLNAWLQITERFNAANVRRRDKKQLMNQWKLAKINCKKQMSQLRRELNKTGGGPKPPSPSPEVLEIAEMIPLELEVDYNEFDSDGVKESVVAQNVEVEELNYPTTSSVESAVAQNIEVEDLNYPCTSFVIKHHDIEEARMAKSIPTPKRATNKTLV</sequence>
<dbReference type="OrthoDB" id="6814603at2759"/>
<evidence type="ECO:0000313" key="8">
    <source>
        <dbReference type="Proteomes" id="UP001153709"/>
    </source>
</evidence>
<comment type="function">
    <text evidence="5">Involved in transvection phenomena (= synapsis-dependent gene expression), where the synaptic pairing of chromosomes carrying genes with which zeste interacts influences the expression of these genes. Zeste binds to DNA and stimulates transcription from a nearby promoter.</text>
</comment>
<gene>
    <name evidence="7" type="ORF">DIABBA_LOCUS8357</name>
</gene>
<name>A0A9N9T2B9_DIABA</name>
<dbReference type="PANTHER" id="PTHR21411">
    <property type="entry name" value="APONTIC"/>
    <property type="match status" value="1"/>
</dbReference>
<organism evidence="7 8">
    <name type="scientific">Diabrotica balteata</name>
    <name type="common">Banded cucumber beetle</name>
    <dbReference type="NCBI Taxonomy" id="107213"/>
    <lineage>
        <taxon>Eukaryota</taxon>
        <taxon>Metazoa</taxon>
        <taxon>Ecdysozoa</taxon>
        <taxon>Arthropoda</taxon>
        <taxon>Hexapoda</taxon>
        <taxon>Insecta</taxon>
        <taxon>Pterygota</taxon>
        <taxon>Neoptera</taxon>
        <taxon>Endopterygota</taxon>
        <taxon>Coleoptera</taxon>
        <taxon>Polyphaga</taxon>
        <taxon>Cucujiformia</taxon>
        <taxon>Chrysomeloidea</taxon>
        <taxon>Chrysomelidae</taxon>
        <taxon>Galerucinae</taxon>
        <taxon>Diabroticina</taxon>
        <taxon>Diabroticites</taxon>
        <taxon>Diabrotica</taxon>
    </lineage>
</organism>
<accession>A0A9N9T2B9</accession>
<dbReference type="AlphaFoldDB" id="A0A9N9T2B9"/>
<dbReference type="InterPro" id="IPR028002">
    <property type="entry name" value="Myb_DNA-bind_5"/>
</dbReference>
<reference evidence="7" key="1">
    <citation type="submission" date="2022-01" db="EMBL/GenBank/DDBJ databases">
        <authorList>
            <person name="King R."/>
        </authorList>
    </citation>
    <scope>NUCLEOTIDE SEQUENCE</scope>
</reference>
<dbReference type="Pfam" id="PF13873">
    <property type="entry name" value="Myb_DNA-bind_5"/>
    <property type="match status" value="1"/>
</dbReference>
<evidence type="ECO:0000313" key="7">
    <source>
        <dbReference type="EMBL" id="CAG9835130.1"/>
    </source>
</evidence>
<evidence type="ECO:0000256" key="5">
    <source>
        <dbReference type="ARBA" id="ARBA00025466"/>
    </source>
</evidence>
<evidence type="ECO:0000256" key="1">
    <source>
        <dbReference type="ARBA" id="ARBA00011764"/>
    </source>
</evidence>
<dbReference type="EMBL" id="OU898280">
    <property type="protein sequence ID" value="CAG9835130.1"/>
    <property type="molecule type" value="Genomic_DNA"/>
</dbReference>
<dbReference type="Proteomes" id="UP001153709">
    <property type="component" value="Chromosome 5"/>
</dbReference>
<evidence type="ECO:0000256" key="4">
    <source>
        <dbReference type="ARBA" id="ARBA00023163"/>
    </source>
</evidence>